<keyword evidence="5 12" id="KW-0812">Transmembrane</keyword>
<keyword evidence="4" id="KW-0145">Chemotaxis</keyword>
<organism evidence="15 16">
    <name type="scientific">Campylobacter gastrosuis</name>
    <dbReference type="NCBI Taxonomy" id="2974576"/>
    <lineage>
        <taxon>Bacteria</taxon>
        <taxon>Pseudomonadati</taxon>
        <taxon>Campylobacterota</taxon>
        <taxon>Epsilonproteobacteria</taxon>
        <taxon>Campylobacterales</taxon>
        <taxon>Campylobacteraceae</taxon>
        <taxon>Campylobacter</taxon>
    </lineage>
</organism>
<dbReference type="Gene3D" id="1.10.287.950">
    <property type="entry name" value="Methyl-accepting chemotaxis protein"/>
    <property type="match status" value="1"/>
</dbReference>
<dbReference type="EMBL" id="JANURM010000020">
    <property type="protein sequence ID" value="MDL0089774.1"/>
    <property type="molecule type" value="Genomic_DNA"/>
</dbReference>
<keyword evidence="2" id="KW-1003">Cell membrane</keyword>
<dbReference type="Proteomes" id="UP001173801">
    <property type="component" value="Unassembled WGS sequence"/>
</dbReference>
<dbReference type="InterPro" id="IPR004089">
    <property type="entry name" value="MCPsignal_dom"/>
</dbReference>
<evidence type="ECO:0000256" key="6">
    <source>
        <dbReference type="ARBA" id="ARBA00022989"/>
    </source>
</evidence>
<accession>A0ABT7HS85</accession>
<evidence type="ECO:0000256" key="3">
    <source>
        <dbReference type="ARBA" id="ARBA00022481"/>
    </source>
</evidence>
<keyword evidence="11" id="KW-0175">Coiled coil</keyword>
<evidence type="ECO:0000256" key="8">
    <source>
        <dbReference type="ARBA" id="ARBA00023224"/>
    </source>
</evidence>
<dbReference type="SMART" id="SM00283">
    <property type="entry name" value="MA"/>
    <property type="match status" value="1"/>
</dbReference>
<evidence type="ECO:0000256" key="7">
    <source>
        <dbReference type="ARBA" id="ARBA00023136"/>
    </source>
</evidence>
<feature type="domain" description="HAMP" evidence="14">
    <location>
        <begin position="314"/>
        <end position="368"/>
    </location>
</feature>
<dbReference type="SUPFAM" id="SSF58104">
    <property type="entry name" value="Methyl-accepting chemotaxis protein (MCP) signaling domain"/>
    <property type="match status" value="1"/>
</dbReference>
<evidence type="ECO:0000256" key="10">
    <source>
        <dbReference type="PROSITE-ProRule" id="PRU00284"/>
    </source>
</evidence>
<dbReference type="PROSITE" id="PS50111">
    <property type="entry name" value="CHEMOTAXIS_TRANSDUC_2"/>
    <property type="match status" value="1"/>
</dbReference>
<evidence type="ECO:0000256" key="12">
    <source>
        <dbReference type="SAM" id="Phobius"/>
    </source>
</evidence>
<comment type="subcellular location">
    <subcellularLocation>
        <location evidence="1">Cell membrane</location>
        <topology evidence="1">Multi-pass membrane protein</topology>
    </subcellularLocation>
</comment>
<evidence type="ECO:0000256" key="4">
    <source>
        <dbReference type="ARBA" id="ARBA00022500"/>
    </source>
</evidence>
<dbReference type="Gene3D" id="3.30.450.20">
    <property type="entry name" value="PAS domain"/>
    <property type="match status" value="1"/>
</dbReference>
<proteinExistence type="inferred from homology"/>
<dbReference type="PANTHER" id="PTHR32089:SF39">
    <property type="entry name" value="METHYL-ACCEPTING CHEMOTAXIS PROTEIN HLYB"/>
    <property type="match status" value="1"/>
</dbReference>
<reference evidence="15" key="1">
    <citation type="submission" date="2022-08" db="EMBL/GenBank/DDBJ databases">
        <authorList>
            <person name="Wang H."/>
        </authorList>
    </citation>
    <scope>NUCLEOTIDE SEQUENCE</scope>
    <source>
        <strain evidence="15">PS10</strain>
    </source>
</reference>
<dbReference type="InterPro" id="IPR003660">
    <property type="entry name" value="HAMP_dom"/>
</dbReference>
<keyword evidence="3" id="KW-0488">Methylation</keyword>
<dbReference type="Pfam" id="PF22673">
    <property type="entry name" value="MCP-like_PDC_1"/>
    <property type="match status" value="1"/>
</dbReference>
<dbReference type="PANTHER" id="PTHR32089">
    <property type="entry name" value="METHYL-ACCEPTING CHEMOTAXIS PROTEIN MCPB"/>
    <property type="match status" value="1"/>
</dbReference>
<dbReference type="Pfam" id="PF00672">
    <property type="entry name" value="HAMP"/>
    <property type="match status" value="1"/>
</dbReference>
<feature type="transmembrane region" description="Helical" evidence="12">
    <location>
        <begin position="289"/>
        <end position="312"/>
    </location>
</feature>
<evidence type="ECO:0000313" key="16">
    <source>
        <dbReference type="Proteomes" id="UP001173801"/>
    </source>
</evidence>
<name>A0ABT7HS85_9BACT</name>
<dbReference type="SMART" id="SM00304">
    <property type="entry name" value="HAMP"/>
    <property type="match status" value="2"/>
</dbReference>
<keyword evidence="6 12" id="KW-1133">Transmembrane helix</keyword>
<evidence type="ECO:0000256" key="2">
    <source>
        <dbReference type="ARBA" id="ARBA00022475"/>
    </source>
</evidence>
<protein>
    <submittedName>
        <fullName evidence="15">Methyl-accepting chemotaxis protein</fullName>
    </submittedName>
</protein>
<feature type="transmembrane region" description="Helical" evidence="12">
    <location>
        <begin position="12"/>
        <end position="34"/>
    </location>
</feature>
<evidence type="ECO:0000259" key="13">
    <source>
        <dbReference type="PROSITE" id="PS50111"/>
    </source>
</evidence>
<evidence type="ECO:0000256" key="1">
    <source>
        <dbReference type="ARBA" id="ARBA00004651"/>
    </source>
</evidence>
<dbReference type="Pfam" id="PF00015">
    <property type="entry name" value="MCPsignal"/>
    <property type="match status" value="1"/>
</dbReference>
<keyword evidence="16" id="KW-1185">Reference proteome</keyword>
<evidence type="ECO:0000256" key="9">
    <source>
        <dbReference type="ARBA" id="ARBA00029447"/>
    </source>
</evidence>
<evidence type="ECO:0000256" key="11">
    <source>
        <dbReference type="SAM" id="Coils"/>
    </source>
</evidence>
<dbReference type="PROSITE" id="PS50885">
    <property type="entry name" value="HAMP"/>
    <property type="match status" value="1"/>
</dbReference>
<feature type="domain" description="Methyl-accepting transducer" evidence="13">
    <location>
        <begin position="373"/>
        <end position="620"/>
    </location>
</feature>
<dbReference type="CDD" id="cd12913">
    <property type="entry name" value="PDC1_MCP_like"/>
    <property type="match status" value="1"/>
</dbReference>
<evidence type="ECO:0000313" key="15">
    <source>
        <dbReference type="EMBL" id="MDL0089774.1"/>
    </source>
</evidence>
<keyword evidence="7 12" id="KW-0472">Membrane</keyword>
<comment type="similarity">
    <text evidence="9">Belongs to the methyl-accepting chemotaxis (MCP) protein family.</text>
</comment>
<gene>
    <name evidence="15" type="ORF">NYG85_10425</name>
</gene>
<dbReference type="CDD" id="cd06225">
    <property type="entry name" value="HAMP"/>
    <property type="match status" value="1"/>
</dbReference>
<comment type="caution">
    <text evidence="15">The sequence shown here is derived from an EMBL/GenBank/DDBJ whole genome shotgun (WGS) entry which is preliminary data.</text>
</comment>
<dbReference type="SUPFAM" id="SSF103190">
    <property type="entry name" value="Sensory domain-like"/>
    <property type="match status" value="1"/>
</dbReference>
<reference evidence="15" key="2">
    <citation type="journal article" date="2023" name="Microorganisms">
        <title>Isolation and Genomic Characteristics of Cat-Borne Campylobacter felis sp. nov. and Sheep-Borne Campylobacter ovis sp. nov.</title>
        <authorList>
            <person name="Wang H."/>
            <person name="Li Y."/>
            <person name="Gu Y."/>
            <person name="Zhou G."/>
            <person name="Chen X."/>
            <person name="Zhang X."/>
            <person name="Shao Z."/>
            <person name="Zhang J."/>
            <person name="Zhang M."/>
        </authorList>
    </citation>
    <scope>NUCLEOTIDE SEQUENCE</scope>
    <source>
        <strain evidence="15">PS10</strain>
    </source>
</reference>
<evidence type="ECO:0000259" key="14">
    <source>
        <dbReference type="PROSITE" id="PS50885"/>
    </source>
</evidence>
<feature type="coiled-coil region" evidence="11">
    <location>
        <begin position="413"/>
        <end position="450"/>
    </location>
</feature>
<keyword evidence="8 10" id="KW-0807">Transducer</keyword>
<evidence type="ECO:0000256" key="5">
    <source>
        <dbReference type="ARBA" id="ARBA00022692"/>
    </source>
</evidence>
<dbReference type="InterPro" id="IPR029151">
    <property type="entry name" value="Sensor-like_sf"/>
</dbReference>
<sequence length="645" mass="70972">MKNQKGTKSLVFRTTLIFSTLFTLFIAILLGVIFKQFSHTIIEDIRINLQNNVQKESKSIYEEIFAKIETTASNYATLINELKFSDKDALNKISDAIVGSDSAIVGGGFWLEPNVVSGERFYGPYWFRDNGKITLTWDYSNEANDYTKFDWYKNDGLAKNQSVVWSETYKDEVTGVPMITATSALKDGAKKLGVITIDLGLKELSEYFSQINFKGISSYDLALISADGTYINAKNSELIGKKIADTSVIKSEISENDESLIITTPIAKTGIFMFLEVKKSVIFEDFYKFLTTNAIIAALFVVVLIIAVIMFMRVSILNPLSRLGVMVADLAKGEGDLTKRLDVKGEDEIATIGKDVNSFIEKIQNLIANSKQTSAENASISNELTTTFLVVKERADDETALVKTTANSGQNVLSDITQIVQTAQNNAKNLETANVNLETIRAEIKGLNELLATQAELAAHLASKLSQTSKDTAEVKKILVVIDEIADQTNLLALNAAIEAARAGEYGKGFAVVADEVRRLAERTQSSLSEINGTINVVVKSVDEISSEIDKTSEQMTEISRSSTKLQGVVDENALIIQGSINANKQSVDDYKNSQKSIQAIIEQIDKINDIVNTNIKSIAEVGKASEYLNQMTSRLDTELGKFRV</sequence>